<feature type="transmembrane region" description="Helical" evidence="1">
    <location>
        <begin position="300"/>
        <end position="323"/>
    </location>
</feature>
<proteinExistence type="predicted"/>
<evidence type="ECO:0000313" key="2">
    <source>
        <dbReference type="EMBL" id="MCP1388170.1"/>
    </source>
</evidence>
<evidence type="ECO:0000313" key="3">
    <source>
        <dbReference type="Proteomes" id="UP001204000"/>
    </source>
</evidence>
<evidence type="ECO:0008006" key="4">
    <source>
        <dbReference type="Google" id="ProtNLM"/>
    </source>
</evidence>
<name>A0ABT1G2E9_9CORY</name>
<feature type="transmembrane region" description="Helical" evidence="1">
    <location>
        <begin position="140"/>
        <end position="162"/>
    </location>
</feature>
<protein>
    <recommendedName>
        <fullName evidence="4">Membrane protein YkvI</fullName>
    </recommendedName>
</protein>
<dbReference type="PANTHER" id="PTHR37814:SF1">
    <property type="entry name" value="MEMBRANE PROTEIN"/>
    <property type="match status" value="1"/>
</dbReference>
<dbReference type="RefSeq" id="WP_253578390.1">
    <property type="nucleotide sequence ID" value="NZ_JAMFTQ010000010.1"/>
</dbReference>
<evidence type="ECO:0000256" key="1">
    <source>
        <dbReference type="SAM" id="Phobius"/>
    </source>
</evidence>
<dbReference type="PANTHER" id="PTHR37814">
    <property type="entry name" value="CONSERVED MEMBRANE PROTEIN"/>
    <property type="match status" value="1"/>
</dbReference>
<feature type="transmembrane region" description="Helical" evidence="1">
    <location>
        <begin position="220"/>
        <end position="244"/>
    </location>
</feature>
<dbReference type="EMBL" id="JAMFTQ010000010">
    <property type="protein sequence ID" value="MCP1388170.1"/>
    <property type="molecule type" value="Genomic_DNA"/>
</dbReference>
<feature type="transmembrane region" description="Helical" evidence="1">
    <location>
        <begin position="80"/>
        <end position="102"/>
    </location>
</feature>
<keyword evidence="1" id="KW-0812">Transmembrane</keyword>
<dbReference type="InterPro" id="IPR038728">
    <property type="entry name" value="YkvI-like"/>
</dbReference>
<feature type="transmembrane region" description="Helical" evidence="1">
    <location>
        <begin position="38"/>
        <end position="59"/>
    </location>
</feature>
<sequence>MLRTATLISFAFIGTLVGAGFASGQEAMLYFSAFGTQGIWGAVLSSALMLIAGVTLLQLGSYFRAQEHMEVLGPISRMKITAWILDIATITTLFSIGFVMFAGAGANLNQQFGLPVWVGAVIMLAATIGFGMLDVDKVTGAIGALTPFLLLFIIIGCGWTLINAHPDWAALNEYAATNVDTTLPNWWISALNYTGLNVICVASMALVIGGNELNTRAAGLGGLFGGIGYLVMLMLLAVALLLKIDIVEGQDMPLLTLITDINPTLGTIMALIIFGMIFATSLGMFYALGKRLSRGREEKFRVIYIAACLIGFALSFVGFQTLVSVVYPILGYMGLVLIVVVTFGWLRGLPKLRKEEQRRNRAMELMRVKLDPRERFTKNDERELEHVTAMSVVDDETLSEALEESVTQELMADEEVEFDPEDVGRDVVYVSYTEPVSRDEYEPDEPWNDTTIDDLIAADEAEEASEER</sequence>
<feature type="transmembrane region" description="Helical" evidence="1">
    <location>
        <begin position="329"/>
        <end position="349"/>
    </location>
</feature>
<comment type="caution">
    <text evidence="2">The sequence shown here is derived from an EMBL/GenBank/DDBJ whole genome shotgun (WGS) entry which is preliminary data.</text>
</comment>
<keyword evidence="1" id="KW-1133">Transmembrane helix</keyword>
<keyword evidence="3" id="KW-1185">Reference proteome</keyword>
<reference evidence="2" key="1">
    <citation type="submission" date="2022-05" db="EMBL/GenBank/DDBJ databases">
        <title>Corynebacterium sp. TA-R-1 sp. nov., isolated from human feces.</title>
        <authorList>
            <person name="Shamsuzzaman M."/>
            <person name="Dahal R.H."/>
        </authorList>
    </citation>
    <scope>NUCLEOTIDE SEQUENCE</scope>
    <source>
        <strain evidence="2">TA-R-1</strain>
    </source>
</reference>
<gene>
    <name evidence="2" type="ORF">M5J20_08210</name>
</gene>
<keyword evidence="1" id="KW-0472">Membrane</keyword>
<feature type="transmembrane region" description="Helical" evidence="1">
    <location>
        <begin position="114"/>
        <end position="133"/>
    </location>
</feature>
<organism evidence="2 3">
    <name type="scientific">Corynebacterium stercoris</name>
    <dbReference type="NCBI Taxonomy" id="2943490"/>
    <lineage>
        <taxon>Bacteria</taxon>
        <taxon>Bacillati</taxon>
        <taxon>Actinomycetota</taxon>
        <taxon>Actinomycetes</taxon>
        <taxon>Mycobacteriales</taxon>
        <taxon>Corynebacteriaceae</taxon>
        <taxon>Corynebacterium</taxon>
    </lineage>
</organism>
<accession>A0ABT1G2E9</accession>
<dbReference type="Proteomes" id="UP001204000">
    <property type="component" value="Unassembled WGS sequence"/>
</dbReference>
<feature type="transmembrane region" description="Helical" evidence="1">
    <location>
        <begin position="186"/>
        <end position="208"/>
    </location>
</feature>
<feature type="transmembrane region" description="Helical" evidence="1">
    <location>
        <begin position="264"/>
        <end position="288"/>
    </location>
</feature>